<accession>A0AAN6ENW8</accession>
<evidence type="ECO:0000313" key="11">
    <source>
        <dbReference type="EMBL" id="KAJ8988608.1"/>
    </source>
</evidence>
<evidence type="ECO:0000256" key="5">
    <source>
        <dbReference type="ARBA" id="ARBA00022454"/>
    </source>
</evidence>
<feature type="compositionally biased region" description="Basic and acidic residues" evidence="9">
    <location>
        <begin position="372"/>
        <end position="384"/>
    </location>
</feature>
<comment type="caution">
    <text evidence="11">The sequence shown here is derived from an EMBL/GenBank/DDBJ whole genome shotgun (WGS) entry which is preliminary data.</text>
</comment>
<dbReference type="Proteomes" id="UP001161757">
    <property type="component" value="Unassembled WGS sequence"/>
</dbReference>
<dbReference type="InterPro" id="IPR032042">
    <property type="entry name" value="POT1PC"/>
</dbReference>
<dbReference type="GO" id="GO:0098505">
    <property type="term" value="F:G-rich strand telomeric DNA binding"/>
    <property type="evidence" value="ECO:0007669"/>
    <property type="project" value="TreeGrafter"/>
</dbReference>
<dbReference type="AlphaFoldDB" id="A0AAN6ENW8"/>
<dbReference type="FunFam" id="2.40.50.140:FF:000303">
    <property type="entry name" value="Protection of telomeres protein 1"/>
    <property type="match status" value="1"/>
</dbReference>
<dbReference type="InterPro" id="IPR011564">
    <property type="entry name" value="Telomer_end-bd_POT1/Cdc13"/>
</dbReference>
<evidence type="ECO:0000256" key="4">
    <source>
        <dbReference type="ARBA" id="ARBA00015253"/>
    </source>
</evidence>
<dbReference type="Pfam" id="PF16686">
    <property type="entry name" value="POT1PC"/>
    <property type="match status" value="1"/>
</dbReference>
<keyword evidence="6" id="KW-0779">Telomere</keyword>
<feature type="domain" description="Telomeric single stranded DNA binding POT1/Cdc13" evidence="10">
    <location>
        <begin position="10"/>
        <end position="145"/>
    </location>
</feature>
<dbReference type="GO" id="GO:0000783">
    <property type="term" value="C:nuclear telomere cap complex"/>
    <property type="evidence" value="ECO:0007669"/>
    <property type="project" value="TreeGrafter"/>
</dbReference>
<evidence type="ECO:0000256" key="9">
    <source>
        <dbReference type="SAM" id="MobiDB-lite"/>
    </source>
</evidence>
<keyword evidence="7" id="KW-0238">DNA-binding</keyword>
<evidence type="ECO:0000313" key="12">
    <source>
        <dbReference type="Proteomes" id="UP001161757"/>
    </source>
</evidence>
<dbReference type="InterPro" id="IPR028389">
    <property type="entry name" value="POT1"/>
</dbReference>
<dbReference type="SMART" id="SM00976">
    <property type="entry name" value="Telo_bind"/>
    <property type="match status" value="1"/>
</dbReference>
<keyword evidence="5" id="KW-0158">Chromosome</keyword>
<evidence type="ECO:0000256" key="7">
    <source>
        <dbReference type="ARBA" id="ARBA00023125"/>
    </source>
</evidence>
<proteinExistence type="inferred from homology"/>
<dbReference type="SUPFAM" id="SSF50249">
    <property type="entry name" value="Nucleic acid-binding proteins"/>
    <property type="match status" value="2"/>
</dbReference>
<dbReference type="Gene3D" id="2.40.50.140">
    <property type="entry name" value="Nucleic acid-binding proteins"/>
    <property type="match status" value="2"/>
</dbReference>
<feature type="region of interest" description="Disordered" evidence="9">
    <location>
        <begin position="356"/>
        <end position="422"/>
    </location>
</feature>
<evidence type="ECO:0000256" key="1">
    <source>
        <dbReference type="ARBA" id="ARBA00004123"/>
    </source>
</evidence>
<dbReference type="Pfam" id="PF02765">
    <property type="entry name" value="POT1"/>
    <property type="match status" value="1"/>
</dbReference>
<dbReference type="GO" id="GO:0032210">
    <property type="term" value="P:regulation of telomere maintenance via telomerase"/>
    <property type="evidence" value="ECO:0007669"/>
    <property type="project" value="TreeGrafter"/>
</dbReference>
<dbReference type="PANTHER" id="PTHR14513">
    <property type="entry name" value="PROTECTION OF TELOMERES 1"/>
    <property type="match status" value="1"/>
</dbReference>
<organism evidence="11 12">
    <name type="scientific">Exophiala dermatitidis</name>
    <name type="common">Black yeast-like fungus</name>
    <name type="synonym">Wangiella dermatitidis</name>
    <dbReference type="NCBI Taxonomy" id="5970"/>
    <lineage>
        <taxon>Eukaryota</taxon>
        <taxon>Fungi</taxon>
        <taxon>Dikarya</taxon>
        <taxon>Ascomycota</taxon>
        <taxon>Pezizomycotina</taxon>
        <taxon>Eurotiomycetes</taxon>
        <taxon>Chaetothyriomycetidae</taxon>
        <taxon>Chaetothyriales</taxon>
        <taxon>Herpotrichiellaceae</taxon>
        <taxon>Exophiala</taxon>
    </lineage>
</organism>
<dbReference type="GO" id="GO:0010521">
    <property type="term" value="F:telomerase inhibitor activity"/>
    <property type="evidence" value="ECO:0007669"/>
    <property type="project" value="TreeGrafter"/>
</dbReference>
<dbReference type="GO" id="GO:0016233">
    <property type="term" value="P:telomere capping"/>
    <property type="evidence" value="ECO:0007669"/>
    <property type="project" value="TreeGrafter"/>
</dbReference>
<comment type="similarity">
    <text evidence="3">Belongs to the telombin family.</text>
</comment>
<feature type="compositionally biased region" description="Basic residues" evidence="9">
    <location>
        <begin position="385"/>
        <end position="397"/>
    </location>
</feature>
<evidence type="ECO:0000256" key="2">
    <source>
        <dbReference type="ARBA" id="ARBA00004574"/>
    </source>
</evidence>
<name>A0AAN6ENW8_EXODE</name>
<comment type="subcellular location">
    <subcellularLocation>
        <location evidence="2">Chromosome</location>
        <location evidence="2">Telomere</location>
    </subcellularLocation>
    <subcellularLocation>
        <location evidence="1">Nucleus</location>
    </subcellularLocation>
</comment>
<keyword evidence="8" id="KW-0539">Nucleus</keyword>
<dbReference type="InterPro" id="IPR012340">
    <property type="entry name" value="NA-bd_OB-fold"/>
</dbReference>
<evidence type="ECO:0000256" key="8">
    <source>
        <dbReference type="ARBA" id="ARBA00023242"/>
    </source>
</evidence>
<dbReference type="PANTHER" id="PTHR14513:SF0">
    <property type="entry name" value="PROTECTION OF TELOMERES PROTEIN 1"/>
    <property type="match status" value="1"/>
</dbReference>
<protein>
    <recommendedName>
        <fullName evidence="4">Protection of telomeres protein 1</fullName>
    </recommendedName>
</protein>
<reference evidence="11" key="1">
    <citation type="submission" date="2023-01" db="EMBL/GenBank/DDBJ databases">
        <title>Exophiala dermititidis isolated from Cystic Fibrosis Patient.</title>
        <authorList>
            <person name="Kurbessoian T."/>
            <person name="Crocker A."/>
            <person name="Murante D."/>
            <person name="Hogan D.A."/>
            <person name="Stajich J.E."/>
        </authorList>
    </citation>
    <scope>NUCLEOTIDE SEQUENCE</scope>
    <source>
        <strain evidence="11">Ex8</strain>
    </source>
</reference>
<dbReference type="EMBL" id="JAJGCB010000017">
    <property type="protein sequence ID" value="KAJ8988608.1"/>
    <property type="molecule type" value="Genomic_DNA"/>
</dbReference>
<evidence type="ECO:0000256" key="3">
    <source>
        <dbReference type="ARBA" id="ARBA00008442"/>
    </source>
</evidence>
<evidence type="ECO:0000256" key="6">
    <source>
        <dbReference type="ARBA" id="ARBA00022895"/>
    </source>
</evidence>
<evidence type="ECO:0000259" key="10">
    <source>
        <dbReference type="SMART" id="SM00976"/>
    </source>
</evidence>
<sequence length="642" mass="72817">MGPVPVPANCVSLSDAFERSAGAPYQVIGVCVDFLPATKSKGSDYAIKFKLRDQTWFNGLGMPFRCFYKQENALPAIENQGDVVILRNFSTRSIHGEKLGFSNSYSGSKWVVLPFEALETCTSVSDMRSKARWSGQHNSFYAQPANLFTEEELRYARYLAQHEDQGSWRPLTASTALQRAHIKISSGGNPLPADMNKRFRLIKDLEAPNPHYFVELLGEVRKIFWKYHDRPELQLTDYTSNPHLFNYRYDHTEDGAADDPHKWPGPWGRMNLTVTLWDSHGAYVRDNDVGPGTFLCLRNVQIKMDNAGTRLEGKCRGDPTVPSRVNVQVVKPSSATHDERMKALLSRKREYEAKAKTENIRFLRNAQPGTKRLNDGDGTDEPKGKKARMKNRKKKERAKAEARQRSEQILGPDSKRFVNEPNPNVRCEKVDVPCKTVADILDPELLVRKTPKGTPFSLPFQNCKYKANVRVVDFFPDNIADFAVPRKISQYDYLSGADDSADSDTDLTQDNGDGVSWEWRFFLLVEDARLPVVGGKEPARMELLVAKEDGDYLLDMEACNLRDKSNAKELAMVKEKLFHLWGDLQEKKAETATAEASAIKPNARPFQCHIKEYGVPTRSMVGRPKDSLSYERIFRMFGTRIL</sequence>
<gene>
    <name evidence="11" type="ORF">HRR80_007246</name>
</gene>